<accession>A0A6G9H6I8</accession>
<dbReference type="Gene3D" id="1.10.4080.10">
    <property type="entry name" value="ADP-ribosylation/Crystallin J1"/>
    <property type="match status" value="1"/>
</dbReference>
<feature type="binding site" evidence="1">
    <location>
        <position position="377"/>
    </location>
    <ligand>
        <name>Mg(2+)</name>
        <dbReference type="ChEBI" id="CHEBI:18420"/>
        <label>1</label>
    </ligand>
</feature>
<feature type="binding site" evidence="1">
    <location>
        <position position="374"/>
    </location>
    <ligand>
        <name>Mg(2+)</name>
        <dbReference type="ChEBI" id="CHEBI:18420"/>
        <label>1</label>
    </ligand>
</feature>
<keyword evidence="2" id="KW-0378">Hydrolase</keyword>
<dbReference type="GO" id="GO:0016787">
    <property type="term" value="F:hydrolase activity"/>
    <property type="evidence" value="ECO:0007669"/>
    <property type="project" value="UniProtKB-KW"/>
</dbReference>
<dbReference type="GO" id="GO:0046872">
    <property type="term" value="F:metal ion binding"/>
    <property type="evidence" value="ECO:0007669"/>
    <property type="project" value="UniProtKB-KW"/>
</dbReference>
<feature type="binding site" evidence="1">
    <location>
        <position position="376"/>
    </location>
    <ligand>
        <name>Mg(2+)</name>
        <dbReference type="ChEBI" id="CHEBI:18420"/>
        <label>1</label>
    </ligand>
</feature>
<dbReference type="PANTHER" id="PTHR16222">
    <property type="entry name" value="ADP-RIBOSYLGLYCOHYDROLASE"/>
    <property type="match status" value="1"/>
</dbReference>
<dbReference type="EMBL" id="CP050177">
    <property type="protein sequence ID" value="QIQ06110.1"/>
    <property type="molecule type" value="Genomic_DNA"/>
</dbReference>
<dbReference type="KEGG" id="slia:HA039_30770"/>
<keyword evidence="1" id="KW-0460">Magnesium</keyword>
<dbReference type="PANTHER" id="PTHR16222:SF12">
    <property type="entry name" value="ADP-RIBOSYLGLYCOHYDROLASE-RELATED"/>
    <property type="match status" value="1"/>
</dbReference>
<organism evidence="2 3">
    <name type="scientific">Streptomyces liangshanensis</name>
    <dbReference type="NCBI Taxonomy" id="2717324"/>
    <lineage>
        <taxon>Bacteria</taxon>
        <taxon>Bacillati</taxon>
        <taxon>Actinomycetota</taxon>
        <taxon>Actinomycetes</taxon>
        <taxon>Kitasatosporales</taxon>
        <taxon>Streptomycetaceae</taxon>
        <taxon>Streptomyces</taxon>
    </lineage>
</organism>
<keyword evidence="3" id="KW-1185">Reference proteome</keyword>
<dbReference type="Pfam" id="PF03747">
    <property type="entry name" value="ADP_ribosyl_GH"/>
    <property type="match status" value="1"/>
</dbReference>
<evidence type="ECO:0000313" key="2">
    <source>
        <dbReference type="EMBL" id="QIQ06110.1"/>
    </source>
</evidence>
<protein>
    <submittedName>
        <fullName evidence="2">ADP-ribosylglycohydrolase family protein</fullName>
    </submittedName>
</protein>
<sequence length="439" mass="47077">MHDVLDPRDLVPDEAEQLLSSGYAAEELLEAARRAAAADDLAELASIAAALTGLRRPDGWNYDEPSDAEEIWASLPPAPARRTLVAAELPGRLAGAWLGRCVGNTMGKPVEGLTRDEVGVYLRAVGQWPQTGFVPLLDELPAGVSHLHESAPFAAAGLFDAVPRDDDLDWTILGLHLLETYGRGLTTEDIGHEWLDRIPFTQTFTAERAAYRNLVHGMRTPETATYNNPYREWIGALIRTDIYGYVQPGDPRAAAGMALTDALLSHTANGIYGAMWSAALVAEALVATEPADALRAALTVVPPRSRLHESQAGVLRLYERGADAGTAQRWIDEELGHYNWVHTVNNAAIIAAALLWGEDDFVRTVGLAVAAGRDTDSTAATVGSVFGALHGPDAVPARLVEPTGGVVRSAVQGFDRITVTELAARTEAVRVALEQEVHA</sequence>
<dbReference type="RefSeq" id="WP_167034865.1">
    <property type="nucleotide sequence ID" value="NZ_CP050177.1"/>
</dbReference>
<dbReference type="InterPro" id="IPR036705">
    <property type="entry name" value="Ribosyl_crysJ1_sf"/>
</dbReference>
<name>A0A6G9H6I8_9ACTN</name>
<dbReference type="InterPro" id="IPR050792">
    <property type="entry name" value="ADP-ribosylglycohydrolase"/>
</dbReference>
<gene>
    <name evidence="2" type="ORF">HA039_30770</name>
</gene>
<evidence type="ECO:0000313" key="3">
    <source>
        <dbReference type="Proteomes" id="UP000501179"/>
    </source>
</evidence>
<evidence type="ECO:0000256" key="1">
    <source>
        <dbReference type="PIRSR" id="PIRSR605502-1"/>
    </source>
</evidence>
<proteinExistence type="predicted"/>
<comment type="cofactor">
    <cofactor evidence="1">
        <name>Mg(2+)</name>
        <dbReference type="ChEBI" id="CHEBI:18420"/>
    </cofactor>
    <text evidence="1">Binds 2 magnesium ions per subunit.</text>
</comment>
<dbReference type="SUPFAM" id="SSF101478">
    <property type="entry name" value="ADP-ribosylglycohydrolase"/>
    <property type="match status" value="1"/>
</dbReference>
<dbReference type="InterPro" id="IPR005502">
    <property type="entry name" value="Ribosyl_crysJ1"/>
</dbReference>
<dbReference type="AlphaFoldDB" id="A0A6G9H6I8"/>
<dbReference type="Proteomes" id="UP000501179">
    <property type="component" value="Chromosome"/>
</dbReference>
<keyword evidence="1" id="KW-0479">Metal-binding</keyword>
<reference evidence="2 3" key="1">
    <citation type="submission" date="2020-03" db="EMBL/GenBank/DDBJ databases">
        <title>A novel species.</title>
        <authorList>
            <person name="Gao J."/>
        </authorList>
    </citation>
    <scope>NUCLEOTIDE SEQUENCE [LARGE SCALE GENOMIC DNA]</scope>
    <source>
        <strain evidence="2 3">QMT-12</strain>
    </source>
</reference>